<dbReference type="GO" id="GO:0009236">
    <property type="term" value="P:cobalamin biosynthetic process"/>
    <property type="evidence" value="ECO:0007669"/>
    <property type="project" value="UniProtKB-UniRule"/>
</dbReference>
<keyword evidence="6 9" id="KW-0812">Transmembrane</keyword>
<dbReference type="NCBIfam" id="TIGR00380">
    <property type="entry name" value="cobal_cbiB"/>
    <property type="match status" value="1"/>
</dbReference>
<comment type="function">
    <text evidence="9">Converts cobyric acid to cobinamide by the addition of aminopropanol on the F carboxylic group.</text>
</comment>
<evidence type="ECO:0000313" key="10">
    <source>
        <dbReference type="EMBL" id="KNG94014.1"/>
    </source>
</evidence>
<dbReference type="GO" id="GO:0015420">
    <property type="term" value="F:ABC-type vitamin B12 transporter activity"/>
    <property type="evidence" value="ECO:0007669"/>
    <property type="project" value="UniProtKB-UniRule"/>
</dbReference>
<dbReference type="PANTHER" id="PTHR34308:SF1">
    <property type="entry name" value="COBALAMIN BIOSYNTHESIS PROTEIN CBIB"/>
    <property type="match status" value="1"/>
</dbReference>
<dbReference type="GO" id="GO:0005886">
    <property type="term" value="C:plasma membrane"/>
    <property type="evidence" value="ECO:0007669"/>
    <property type="project" value="UniProtKB-SubCell"/>
</dbReference>
<feature type="transmembrane region" description="Helical" evidence="9">
    <location>
        <begin position="55"/>
        <end position="75"/>
    </location>
</feature>
<dbReference type="PANTHER" id="PTHR34308">
    <property type="entry name" value="COBALAMIN BIOSYNTHESIS PROTEIN CBIB"/>
    <property type="match status" value="1"/>
</dbReference>
<comment type="caution">
    <text evidence="9">Lacks conserved residue(s) required for the propagation of feature annotation.</text>
</comment>
<dbReference type="Pfam" id="PF03186">
    <property type="entry name" value="CobD_Cbib"/>
    <property type="match status" value="1"/>
</dbReference>
<dbReference type="GO" id="GO:0048472">
    <property type="term" value="F:threonine-phosphate decarboxylase activity"/>
    <property type="evidence" value="ECO:0007669"/>
    <property type="project" value="InterPro"/>
</dbReference>
<keyword evidence="11" id="KW-1185">Reference proteome</keyword>
<keyword evidence="8 9" id="KW-0472">Membrane</keyword>
<dbReference type="InterPro" id="IPR004485">
    <property type="entry name" value="Cobalamin_biosynth_CobD/CbiB"/>
</dbReference>
<protein>
    <recommendedName>
        <fullName evidence="9">Cobalamin biosynthesis protein CobD</fullName>
    </recommendedName>
</protein>
<dbReference type="HAMAP" id="MF_00024">
    <property type="entry name" value="CobD_CbiB"/>
    <property type="match status" value="1"/>
</dbReference>
<evidence type="ECO:0000256" key="9">
    <source>
        <dbReference type="HAMAP-Rule" id="MF_00024"/>
    </source>
</evidence>
<dbReference type="STRING" id="1317121.ATO11_07070"/>
<keyword evidence="4 9" id="KW-1003">Cell membrane</keyword>
<dbReference type="OrthoDB" id="9811967at2"/>
<keyword evidence="7 9" id="KW-1133">Transmembrane helix</keyword>
<feature type="transmembrane region" description="Helical" evidence="9">
    <location>
        <begin position="293"/>
        <end position="313"/>
    </location>
</feature>
<comment type="subcellular location">
    <subcellularLocation>
        <location evidence="1 9">Cell membrane</location>
        <topology evidence="1 9">Multi-pass membrane protein</topology>
    </subcellularLocation>
</comment>
<evidence type="ECO:0000313" key="11">
    <source>
        <dbReference type="Proteomes" id="UP000036938"/>
    </source>
</evidence>
<evidence type="ECO:0000256" key="2">
    <source>
        <dbReference type="ARBA" id="ARBA00004953"/>
    </source>
</evidence>
<evidence type="ECO:0000256" key="3">
    <source>
        <dbReference type="ARBA" id="ARBA00006263"/>
    </source>
</evidence>
<dbReference type="RefSeq" id="WP_050530153.1">
    <property type="nucleotide sequence ID" value="NZ_AQQZ01000003.1"/>
</dbReference>
<gene>
    <name evidence="9" type="primary">cobD</name>
    <name evidence="10" type="ORF">ATO11_07070</name>
</gene>
<dbReference type="UniPathway" id="UPA00148"/>
<evidence type="ECO:0000256" key="1">
    <source>
        <dbReference type="ARBA" id="ARBA00004651"/>
    </source>
</evidence>
<dbReference type="Proteomes" id="UP000036938">
    <property type="component" value="Unassembled WGS sequence"/>
</dbReference>
<reference evidence="10 11" key="1">
    <citation type="journal article" date="2015" name="Int. J. Syst. Evol. Microbiol.">
        <title>Aestuariivita atlantica sp. nov., isolated from deep sea sediment of the Atlantic Ocean.</title>
        <authorList>
            <person name="Li G."/>
            <person name="Lai Q."/>
            <person name="Du Y."/>
            <person name="Liu X."/>
            <person name="Sun F."/>
            <person name="Shao Z."/>
        </authorList>
    </citation>
    <scope>NUCLEOTIDE SEQUENCE [LARGE SCALE GENOMIC DNA]</scope>
    <source>
        <strain evidence="10 11">22II-S11-z3</strain>
    </source>
</reference>
<evidence type="ECO:0000256" key="4">
    <source>
        <dbReference type="ARBA" id="ARBA00022475"/>
    </source>
</evidence>
<evidence type="ECO:0000256" key="6">
    <source>
        <dbReference type="ARBA" id="ARBA00022692"/>
    </source>
</evidence>
<comment type="pathway">
    <text evidence="2 9">Cofactor biosynthesis; adenosylcobalamin biosynthesis.</text>
</comment>
<feature type="transmembrane region" description="Helical" evidence="9">
    <location>
        <begin position="82"/>
        <end position="103"/>
    </location>
</feature>
<evidence type="ECO:0000256" key="7">
    <source>
        <dbReference type="ARBA" id="ARBA00022989"/>
    </source>
</evidence>
<dbReference type="PATRIC" id="fig|1317121.7.peg.2017"/>
<dbReference type="AlphaFoldDB" id="A0A0L1JQG1"/>
<name>A0A0L1JQG1_9RHOB</name>
<evidence type="ECO:0000256" key="8">
    <source>
        <dbReference type="ARBA" id="ARBA00023136"/>
    </source>
</evidence>
<proteinExistence type="inferred from homology"/>
<evidence type="ECO:0000256" key="5">
    <source>
        <dbReference type="ARBA" id="ARBA00022573"/>
    </source>
</evidence>
<comment type="caution">
    <text evidence="10">The sequence shown here is derived from an EMBL/GenBank/DDBJ whole genome shotgun (WGS) entry which is preliminary data.</text>
</comment>
<comment type="similarity">
    <text evidence="3 9">Belongs to the CobD/CbiB family.</text>
</comment>
<sequence length="314" mass="33238">MSAALAMALALGIDACIGWPDALYARIGHPVTWAGRAIGWADRTFNHGSETRRRVAGILTVAGLVGGVILATALVQTALPDGLVGTLILALLAWPLVAAWSMGEHVRAVLRPLQAGRTDDARAAVAMIVGRDVTRLDDTGISRAALESLAENTSDGITAPLFWGALFGLPGIAGYKMVNTLDSMIGYRTERHRAFGWAAARLDDVVNWIPARLTGALFALLSRHPRAAWEVIRADARHHRSPNAGWPEAAMAGALQVRVSGPRLYDTGPTDDPYVNASAPDPAPRDLARGLALYRRTLWAMGAGLALIGGLALA</sequence>
<accession>A0A0L1JQG1</accession>
<dbReference type="EMBL" id="AQQZ01000003">
    <property type="protein sequence ID" value="KNG94014.1"/>
    <property type="molecule type" value="Genomic_DNA"/>
</dbReference>
<organism evidence="10 11">
    <name type="scientific">Pseudaestuariivita atlantica</name>
    <dbReference type="NCBI Taxonomy" id="1317121"/>
    <lineage>
        <taxon>Bacteria</taxon>
        <taxon>Pseudomonadati</taxon>
        <taxon>Pseudomonadota</taxon>
        <taxon>Alphaproteobacteria</taxon>
        <taxon>Rhodobacterales</taxon>
        <taxon>Paracoccaceae</taxon>
        <taxon>Pseudaestuariivita</taxon>
    </lineage>
</organism>
<keyword evidence="5 9" id="KW-0169">Cobalamin biosynthesis</keyword>